<reference evidence="3" key="2">
    <citation type="submission" date="2024-04" db="EMBL/GenBank/DDBJ databases">
        <authorList>
            <person name="Chen Y."/>
            <person name="Shah S."/>
            <person name="Dougan E. K."/>
            <person name="Thang M."/>
            <person name="Chan C."/>
        </authorList>
    </citation>
    <scope>NUCLEOTIDE SEQUENCE [LARGE SCALE GENOMIC DNA]</scope>
</reference>
<name>A0A9P1CTA5_9DINO</name>
<dbReference type="EMBL" id="CAMXCT030002275">
    <property type="protein sequence ID" value="CAL4784300.1"/>
    <property type="molecule type" value="Genomic_DNA"/>
</dbReference>
<reference evidence="2" key="1">
    <citation type="submission" date="2022-10" db="EMBL/GenBank/DDBJ databases">
        <authorList>
            <person name="Chen Y."/>
            <person name="Dougan E. K."/>
            <person name="Chan C."/>
            <person name="Rhodes N."/>
            <person name="Thang M."/>
        </authorList>
    </citation>
    <scope>NUCLEOTIDE SEQUENCE</scope>
</reference>
<sequence length="276" mass="30522">MARALWWILCACFAAVGCAAPDLPPLADDTTCSIPEEILPHASAWSGYRSLHVLDCFGNSGKIARQWTKEGFVSSQYDIKLNHEHDVVSRAGYFALLDLALSRLGVTPQMLVWMGKNILDPFENEHGGHGHGGHGHRLVLYANGVGEQMVARGVDFRFTKDGELASPGLANEVTFQFRETKTDQLAFGESKTLKATGKTHVCPVSGGFGADEDHMADPFWGPAHRWKESEDWRPRHCSRPRERLSWSRGWSVGPVPPYIPKVSQKMAGVPSTVHYT</sequence>
<dbReference type="EMBL" id="CAMXCT010002275">
    <property type="protein sequence ID" value="CAI3996988.1"/>
    <property type="molecule type" value="Genomic_DNA"/>
</dbReference>
<dbReference type="AlphaFoldDB" id="A0A9P1CTA5"/>
<feature type="signal peptide" evidence="1">
    <location>
        <begin position="1"/>
        <end position="19"/>
    </location>
</feature>
<organism evidence="2">
    <name type="scientific">Cladocopium goreaui</name>
    <dbReference type="NCBI Taxonomy" id="2562237"/>
    <lineage>
        <taxon>Eukaryota</taxon>
        <taxon>Sar</taxon>
        <taxon>Alveolata</taxon>
        <taxon>Dinophyceae</taxon>
        <taxon>Suessiales</taxon>
        <taxon>Symbiodiniaceae</taxon>
        <taxon>Cladocopium</taxon>
    </lineage>
</organism>
<protein>
    <submittedName>
        <fullName evidence="4">Tyr recombinase domain-containing protein</fullName>
    </submittedName>
</protein>
<comment type="caution">
    <text evidence="2">The sequence shown here is derived from an EMBL/GenBank/DDBJ whole genome shotgun (WGS) entry which is preliminary data.</text>
</comment>
<evidence type="ECO:0000313" key="3">
    <source>
        <dbReference type="EMBL" id="CAL1150363.1"/>
    </source>
</evidence>
<dbReference type="PROSITE" id="PS51257">
    <property type="entry name" value="PROKAR_LIPOPROTEIN"/>
    <property type="match status" value="1"/>
</dbReference>
<feature type="chain" id="PRO_5043270773" evidence="1">
    <location>
        <begin position="20"/>
        <end position="276"/>
    </location>
</feature>
<dbReference type="EMBL" id="CAMXCT020002275">
    <property type="protein sequence ID" value="CAL1150363.1"/>
    <property type="molecule type" value="Genomic_DNA"/>
</dbReference>
<keyword evidence="5" id="KW-1185">Reference proteome</keyword>
<gene>
    <name evidence="2" type="ORF">C1SCF055_LOCUS23418</name>
</gene>
<proteinExistence type="predicted"/>
<accession>A0A9P1CTA5</accession>
<evidence type="ECO:0000313" key="2">
    <source>
        <dbReference type="EMBL" id="CAI3996988.1"/>
    </source>
</evidence>
<evidence type="ECO:0000256" key="1">
    <source>
        <dbReference type="SAM" id="SignalP"/>
    </source>
</evidence>
<evidence type="ECO:0000313" key="5">
    <source>
        <dbReference type="Proteomes" id="UP001152797"/>
    </source>
</evidence>
<dbReference type="Proteomes" id="UP001152797">
    <property type="component" value="Unassembled WGS sequence"/>
</dbReference>
<evidence type="ECO:0000313" key="4">
    <source>
        <dbReference type="EMBL" id="CAL4784300.1"/>
    </source>
</evidence>
<keyword evidence="1" id="KW-0732">Signal</keyword>